<reference evidence="1" key="1">
    <citation type="submission" date="2016-10" db="EMBL/GenBank/DDBJ databases">
        <title>Sequence of Gallionella enrichment culture.</title>
        <authorList>
            <person name="Poehlein A."/>
            <person name="Muehling M."/>
            <person name="Daniel R."/>
        </authorList>
    </citation>
    <scope>NUCLEOTIDE SEQUENCE</scope>
</reference>
<dbReference type="EMBL" id="MLJW01006580">
    <property type="protein sequence ID" value="OIQ66464.1"/>
    <property type="molecule type" value="Genomic_DNA"/>
</dbReference>
<dbReference type="AlphaFoldDB" id="A0A1J5P6R7"/>
<accession>A0A1J5P6R7</accession>
<protein>
    <submittedName>
        <fullName evidence="1">Uncharacterized protein</fullName>
    </submittedName>
</protein>
<evidence type="ECO:0000313" key="1">
    <source>
        <dbReference type="EMBL" id="OIQ66464.1"/>
    </source>
</evidence>
<proteinExistence type="predicted"/>
<gene>
    <name evidence="1" type="ORF">GALL_519650</name>
</gene>
<comment type="caution">
    <text evidence="1">The sequence shown here is derived from an EMBL/GenBank/DDBJ whole genome shotgun (WGS) entry which is preliminary data.</text>
</comment>
<organism evidence="1">
    <name type="scientific">mine drainage metagenome</name>
    <dbReference type="NCBI Taxonomy" id="410659"/>
    <lineage>
        <taxon>unclassified sequences</taxon>
        <taxon>metagenomes</taxon>
        <taxon>ecological metagenomes</taxon>
    </lineage>
</organism>
<sequence>MHAFQPNRRFAHQHAEFRARRGPAIALGVDETQYTHDLQVVEPRAVGKIAGLVAATLAQQGAHADIAQPVDLVDGAQNDAAFVGKSFRIRRIEDARHLHHAVQNLAVVDAHDVVAALDPDMLQRVRQKGAHLTSAATVGATTVSASH</sequence>
<name>A0A1J5P6R7_9ZZZZ</name>